<gene>
    <name evidence="1" type="ORF">nbrc107696_13110</name>
</gene>
<dbReference type="Proteomes" id="UP000444960">
    <property type="component" value="Unassembled WGS sequence"/>
</dbReference>
<keyword evidence="2" id="KW-1185">Reference proteome</keyword>
<proteinExistence type="predicted"/>
<sequence length="123" mass="13802">MKLLVPAAARLFTALENAIDAETEARRRIDSLAPATLLILMDAHGWHEIVVDPEARSLIEQVINADGSDVHLSDDDLDKLNDEAVGIVGQCPLCLFTFRDGQYRVSIGELETWLSQRQYVRRQ</sequence>
<reference evidence="2" key="1">
    <citation type="submission" date="2019-06" db="EMBL/GenBank/DDBJ databases">
        <title>Gordonia isolated from sludge of a wastewater treatment plant.</title>
        <authorList>
            <person name="Tamura T."/>
            <person name="Aoyama K."/>
            <person name="Kang Y."/>
            <person name="Saito S."/>
            <person name="Akiyama N."/>
            <person name="Yazawa K."/>
            <person name="Gonoi T."/>
            <person name="Mikami Y."/>
        </authorList>
    </citation>
    <scope>NUCLEOTIDE SEQUENCE [LARGE SCALE GENOMIC DNA]</scope>
    <source>
        <strain evidence="2">NBRC 107696</strain>
    </source>
</reference>
<dbReference type="EMBL" id="BJOV01000003">
    <property type="protein sequence ID" value="GEE00865.1"/>
    <property type="molecule type" value="Genomic_DNA"/>
</dbReference>
<accession>A0A7I9V656</accession>
<protein>
    <submittedName>
        <fullName evidence="1">Uncharacterized protein</fullName>
    </submittedName>
</protein>
<evidence type="ECO:0000313" key="2">
    <source>
        <dbReference type="Proteomes" id="UP000444960"/>
    </source>
</evidence>
<dbReference type="OrthoDB" id="4384050at2"/>
<dbReference type="RefSeq" id="WP_161894744.1">
    <property type="nucleotide sequence ID" value="NZ_BJOV01000003.1"/>
</dbReference>
<evidence type="ECO:0000313" key="1">
    <source>
        <dbReference type="EMBL" id="GEE00865.1"/>
    </source>
</evidence>
<name>A0A7I9V656_9ACTN</name>
<dbReference type="AlphaFoldDB" id="A0A7I9V656"/>
<comment type="caution">
    <text evidence="1">The sequence shown here is derived from an EMBL/GenBank/DDBJ whole genome shotgun (WGS) entry which is preliminary data.</text>
</comment>
<organism evidence="1 2">
    <name type="scientific">Gordonia spumicola</name>
    <dbReference type="NCBI Taxonomy" id="589161"/>
    <lineage>
        <taxon>Bacteria</taxon>
        <taxon>Bacillati</taxon>
        <taxon>Actinomycetota</taxon>
        <taxon>Actinomycetes</taxon>
        <taxon>Mycobacteriales</taxon>
        <taxon>Gordoniaceae</taxon>
        <taxon>Gordonia</taxon>
    </lineage>
</organism>